<dbReference type="AlphaFoldDB" id="A0A0M0BSG2"/>
<evidence type="ECO:0000256" key="1">
    <source>
        <dbReference type="SAM" id="Phobius"/>
    </source>
</evidence>
<sequence length="364" mass="38352">MKSKLLIVTFIVVLVCSAFCVSLTNALCPTCNGRGEIPCPVCDGTGKVLLDEGGACERCSGYGTLTPTISIGSVTTQPSNGEIPVQIRLVNEETAAAFGKVTAEVQADSVTYSATSPRTNFPPQETIAVSVTITGISSADYDKLVETVIIGGGDPPSTAEKLRVTPQISLSEVEDIDCPYCDGTGLSSLQVDCSRCGGTGWIDCPTCSSTTTGQDEELDISGTTYGVAAVAVIAGVAIAAFVVLKKRTVKEEDLKKLTPTDFQNWVLKRLNGKPASTSDARMGIDGYTLDGQPVSIKQADNVDRNVIENFAAAMGRHKSKSGTLVAFSFNNDAIRGRIRAKLNYGIDIQMVTVGELIEGRTSTI</sequence>
<gene>
    <name evidence="2" type="ORF">AC478_02900</name>
</gene>
<reference evidence="3" key="1">
    <citation type="submission" date="2015-06" db="EMBL/GenBank/DDBJ databases">
        <title>New insights into the roles of widespread benthic archaea in carbon and nitrogen cycling.</title>
        <authorList>
            <person name="Lazar C.S."/>
            <person name="Baker B.J."/>
            <person name="Seitz K.W."/>
            <person name="Hyde A.S."/>
            <person name="Dick G.J."/>
            <person name="Hinrichs K.-U."/>
            <person name="Teske A.P."/>
        </authorList>
    </citation>
    <scope>NUCLEOTIDE SEQUENCE [LARGE SCALE GENOMIC DNA]</scope>
</reference>
<dbReference type="Proteomes" id="UP000054016">
    <property type="component" value="Unassembled WGS sequence"/>
</dbReference>
<accession>A0A0M0BSG2</accession>
<evidence type="ECO:0000313" key="3">
    <source>
        <dbReference type="Proteomes" id="UP000054016"/>
    </source>
</evidence>
<organism evidence="2 3">
    <name type="scientific">miscellaneous Crenarchaeota group-1 archaeon SG8-32-3</name>
    <dbReference type="NCBI Taxonomy" id="1685125"/>
    <lineage>
        <taxon>Archaea</taxon>
        <taxon>Candidatus Bathyarchaeota</taxon>
        <taxon>MCG-1</taxon>
    </lineage>
</organism>
<dbReference type="SUPFAM" id="SSF57938">
    <property type="entry name" value="DnaJ/Hsp40 cysteine-rich domain"/>
    <property type="match status" value="2"/>
</dbReference>
<comment type="caution">
    <text evidence="2">The sequence shown here is derived from an EMBL/GenBank/DDBJ whole genome shotgun (WGS) entry which is preliminary data.</text>
</comment>
<feature type="transmembrane region" description="Helical" evidence="1">
    <location>
        <begin position="225"/>
        <end position="244"/>
    </location>
</feature>
<dbReference type="InterPro" id="IPR036410">
    <property type="entry name" value="HSP_DnaJ_Cys-rich_dom_sf"/>
</dbReference>
<dbReference type="EMBL" id="LFWV01000036">
    <property type="protein sequence ID" value="KON31389.1"/>
    <property type="molecule type" value="Genomic_DNA"/>
</dbReference>
<protein>
    <recommendedName>
        <fullName evidence="4">Restriction endonuclease type IV Mrr domain-containing protein</fullName>
    </recommendedName>
</protein>
<proteinExistence type="predicted"/>
<keyword evidence="1" id="KW-1133">Transmembrane helix</keyword>
<name>A0A0M0BSG2_9ARCH</name>
<evidence type="ECO:0000313" key="2">
    <source>
        <dbReference type="EMBL" id="KON31389.1"/>
    </source>
</evidence>
<evidence type="ECO:0008006" key="4">
    <source>
        <dbReference type="Google" id="ProtNLM"/>
    </source>
</evidence>
<dbReference type="Gene3D" id="6.20.20.10">
    <property type="match status" value="1"/>
</dbReference>
<keyword evidence="1" id="KW-0812">Transmembrane</keyword>
<keyword evidence="1" id="KW-0472">Membrane</keyword>